<dbReference type="AlphaFoldDB" id="A0A9D4AL14"/>
<evidence type="ECO:0000313" key="2">
    <source>
        <dbReference type="Proteomes" id="UP000828251"/>
    </source>
</evidence>
<comment type="caution">
    <text evidence="1">The sequence shown here is derived from an EMBL/GenBank/DDBJ whole genome shotgun (WGS) entry which is preliminary data.</text>
</comment>
<keyword evidence="2" id="KW-1185">Reference proteome</keyword>
<dbReference type="OrthoDB" id="1001388at2759"/>
<sequence>MGHGINDCIVLSTAEKIKVRDDPPFSVALKAESKLARKESMKLNAFSLKMGSQSSYTCYKGQSIVTGLGGNTAEGNILQRKHQDGLKVLGVEELLKNKAVDPGTMKMVVSKESNNTMRNCSSLKKKTSWKRLVLEKVPNFQMTESIMGKRKFLEEGSKGGMCLAWKEDISVTLRSFSKWHIDVVIKESGVKEEWRFTGFYGSPYVINKNLSWNLLRKLGQDQNLP</sequence>
<dbReference type="EMBL" id="JAIQCV010000001">
    <property type="protein sequence ID" value="KAH1129333.1"/>
    <property type="molecule type" value="Genomic_DNA"/>
</dbReference>
<gene>
    <name evidence="1" type="ORF">J1N35_000711</name>
</gene>
<reference evidence="1 2" key="1">
    <citation type="journal article" date="2021" name="Plant Biotechnol. J.">
        <title>Multi-omics assisted identification of the key and species-specific regulatory components of drought-tolerant mechanisms in Gossypium stocksii.</title>
        <authorList>
            <person name="Yu D."/>
            <person name="Ke L."/>
            <person name="Zhang D."/>
            <person name="Wu Y."/>
            <person name="Sun Y."/>
            <person name="Mei J."/>
            <person name="Sun J."/>
            <person name="Sun Y."/>
        </authorList>
    </citation>
    <scope>NUCLEOTIDE SEQUENCE [LARGE SCALE GENOMIC DNA]</scope>
    <source>
        <strain evidence="2">cv. E1</strain>
        <tissue evidence="1">Leaf</tissue>
    </source>
</reference>
<protein>
    <submittedName>
        <fullName evidence="1">Uncharacterized protein</fullName>
    </submittedName>
</protein>
<evidence type="ECO:0000313" key="1">
    <source>
        <dbReference type="EMBL" id="KAH1129333.1"/>
    </source>
</evidence>
<name>A0A9D4AL14_9ROSI</name>
<dbReference type="Proteomes" id="UP000828251">
    <property type="component" value="Unassembled WGS sequence"/>
</dbReference>
<proteinExistence type="predicted"/>
<accession>A0A9D4AL14</accession>
<organism evidence="1 2">
    <name type="scientific">Gossypium stocksii</name>
    <dbReference type="NCBI Taxonomy" id="47602"/>
    <lineage>
        <taxon>Eukaryota</taxon>
        <taxon>Viridiplantae</taxon>
        <taxon>Streptophyta</taxon>
        <taxon>Embryophyta</taxon>
        <taxon>Tracheophyta</taxon>
        <taxon>Spermatophyta</taxon>
        <taxon>Magnoliopsida</taxon>
        <taxon>eudicotyledons</taxon>
        <taxon>Gunneridae</taxon>
        <taxon>Pentapetalae</taxon>
        <taxon>rosids</taxon>
        <taxon>malvids</taxon>
        <taxon>Malvales</taxon>
        <taxon>Malvaceae</taxon>
        <taxon>Malvoideae</taxon>
        <taxon>Gossypium</taxon>
    </lineage>
</organism>